<feature type="transmembrane region" description="Helical" evidence="2">
    <location>
        <begin position="227"/>
        <end position="255"/>
    </location>
</feature>
<keyword evidence="5" id="KW-1185">Reference proteome</keyword>
<accession>A0A0C4DZS8</accession>
<feature type="compositionally biased region" description="Basic and acidic residues" evidence="1">
    <location>
        <begin position="297"/>
        <end position="313"/>
    </location>
</feature>
<proteinExistence type="predicted"/>
<feature type="region of interest" description="Disordered" evidence="1">
    <location>
        <begin position="390"/>
        <end position="591"/>
    </location>
</feature>
<feature type="transmembrane region" description="Helical" evidence="2">
    <location>
        <begin position="79"/>
        <end position="97"/>
    </location>
</feature>
<feature type="transmembrane region" description="Helical" evidence="2">
    <location>
        <begin position="36"/>
        <end position="59"/>
    </location>
</feature>
<dbReference type="AlphaFoldDB" id="A0A0C4DZS8"/>
<reference evidence="5" key="1">
    <citation type="submission" date="2010-05" db="EMBL/GenBank/DDBJ databases">
        <title>The genome sequence of Magnaporthe poae strain ATCC 64411.</title>
        <authorList>
            <person name="Ma L.-J."/>
            <person name="Dead R."/>
            <person name="Young S."/>
            <person name="Zeng Q."/>
            <person name="Koehrsen M."/>
            <person name="Alvarado L."/>
            <person name="Berlin A."/>
            <person name="Chapman S.B."/>
            <person name="Chen Z."/>
            <person name="Freedman E."/>
            <person name="Gellesch M."/>
            <person name="Goldberg J."/>
            <person name="Griggs A."/>
            <person name="Gujja S."/>
            <person name="Heilman E.R."/>
            <person name="Heiman D."/>
            <person name="Hepburn T."/>
            <person name="Howarth C."/>
            <person name="Jen D."/>
            <person name="Larson L."/>
            <person name="Mehta T."/>
            <person name="Neiman D."/>
            <person name="Pearson M."/>
            <person name="Roberts A."/>
            <person name="Saif S."/>
            <person name="Shea T."/>
            <person name="Shenoy N."/>
            <person name="Sisk P."/>
            <person name="Stolte C."/>
            <person name="Sykes S."/>
            <person name="Walk T."/>
            <person name="White J."/>
            <person name="Yandava C."/>
            <person name="Haas B."/>
            <person name="Nusbaum C."/>
            <person name="Birren B."/>
        </authorList>
    </citation>
    <scope>NUCLEOTIDE SEQUENCE [LARGE SCALE GENOMIC DNA]</scope>
    <source>
        <strain evidence="5">ATCC 64411 / 73-15</strain>
    </source>
</reference>
<dbReference type="EMBL" id="GL876969">
    <property type="protein sequence ID" value="KLU86573.1"/>
    <property type="molecule type" value="Genomic_DNA"/>
</dbReference>
<protein>
    <recommendedName>
        <fullName evidence="6">Vacuolar membrane protein</fullName>
    </recommendedName>
</protein>
<evidence type="ECO:0000313" key="3">
    <source>
        <dbReference type="EMBL" id="KLU86573.1"/>
    </source>
</evidence>
<dbReference type="PANTHER" id="PTHR36424:SF1">
    <property type="entry name" value="LOW AFFINITY K(+) TRANSPORTER 1-RELATED"/>
    <property type="match status" value="1"/>
</dbReference>
<evidence type="ECO:0000256" key="2">
    <source>
        <dbReference type="SAM" id="Phobius"/>
    </source>
</evidence>
<name>A0A0C4DZS8_MAGP6</name>
<dbReference type="Pfam" id="PF16944">
    <property type="entry name" value="KCH"/>
    <property type="match status" value="1"/>
</dbReference>
<feature type="region of interest" description="Disordered" evidence="1">
    <location>
        <begin position="297"/>
        <end position="318"/>
    </location>
</feature>
<evidence type="ECO:0008006" key="6">
    <source>
        <dbReference type="Google" id="ProtNLM"/>
    </source>
</evidence>
<dbReference type="PANTHER" id="PTHR36424">
    <property type="entry name" value="PHEROMONE-REGULATED MEMBRANE PROTEIN 6"/>
    <property type="match status" value="1"/>
</dbReference>
<dbReference type="GO" id="GO:0015079">
    <property type="term" value="F:potassium ion transmembrane transporter activity"/>
    <property type="evidence" value="ECO:0007669"/>
    <property type="project" value="InterPro"/>
</dbReference>
<dbReference type="EnsemblFungi" id="MAPG_05585T0">
    <property type="protein sequence ID" value="MAPG_05585T0"/>
    <property type="gene ID" value="MAPG_05585"/>
</dbReference>
<dbReference type="eggNOG" id="ENOG502QVFG">
    <property type="taxonomic scope" value="Eukaryota"/>
</dbReference>
<gene>
    <name evidence="3" type="ORF">MAPG_05585</name>
</gene>
<evidence type="ECO:0000256" key="1">
    <source>
        <dbReference type="SAM" id="MobiDB-lite"/>
    </source>
</evidence>
<dbReference type="InterPro" id="IPR031606">
    <property type="entry name" value="Kch1/2"/>
</dbReference>
<dbReference type="Proteomes" id="UP000011715">
    <property type="component" value="Unassembled WGS sequence"/>
</dbReference>
<evidence type="ECO:0000313" key="5">
    <source>
        <dbReference type="Proteomes" id="UP000011715"/>
    </source>
</evidence>
<sequence>MGCGGRKQHVEVRPEHKWDYISLTDFKSTSCWTPFAYGYLYVSLVISMAVYSVDSFTAVNLLAFDKWPSELQPAVGLEVSKWIFSVCIILSFLNLAYEHIRAQRVMSRGSVAESYLDNLAVRLESIKVGSGKGWRRFLVFAELTKSKKGVEYAALFTYFSFQSWFRVIVCSGPRQAVNAMTLWKVYNSKLSAQIGPDVGRSILSFFQKIKILAETETRLAIILSGMLFTLIIWVIAMIALIAAVIIFVFFLWAYIPSEDGSLTAYCSRKINKRLMAIVADKVNKGIAEEERRRKKAELKAAKKAGERPPEELKATLPDLGDDKLPAMPMISRSDTMGTLPAYSSRPGTPGDYELSRFSEKTRMPLSRTATMASSASSRAPLVGAAAEFGRSASPAPSIPNMDLNNYPPARPGTASSMRGYGSPPPGRMGPNGAFGGGFTASPVPYSSDTVPQLPRPTMSSPRMGPQGYNQSQPSISSVGGYSQYNSNGRASPAPSMPSQRGPTPGPMSQGGGYPQRSATNPIPQRAPQYPPQPQRNTTAPLPPRQHTPANDYYNSRSSGPGNQGPPPRGGYGDGNGWNSDLESQGGRGPRY</sequence>
<reference evidence="3" key="2">
    <citation type="submission" date="2010-05" db="EMBL/GenBank/DDBJ databases">
        <title>The Genome Sequence of Magnaporthe poae strain ATCC 64411.</title>
        <authorList>
            <consortium name="The Broad Institute Genome Sequencing Platform"/>
            <consortium name="Broad Institute Genome Sequencing Center for Infectious Disease"/>
            <person name="Ma L.-J."/>
            <person name="Dead R."/>
            <person name="Young S."/>
            <person name="Zeng Q."/>
            <person name="Koehrsen M."/>
            <person name="Alvarado L."/>
            <person name="Berlin A."/>
            <person name="Chapman S.B."/>
            <person name="Chen Z."/>
            <person name="Freedman E."/>
            <person name="Gellesch M."/>
            <person name="Goldberg J."/>
            <person name="Griggs A."/>
            <person name="Gujja S."/>
            <person name="Heilman E.R."/>
            <person name="Heiman D."/>
            <person name="Hepburn T."/>
            <person name="Howarth C."/>
            <person name="Jen D."/>
            <person name="Larson L."/>
            <person name="Mehta T."/>
            <person name="Neiman D."/>
            <person name="Pearson M."/>
            <person name="Roberts A."/>
            <person name="Saif S."/>
            <person name="Shea T."/>
            <person name="Shenoy N."/>
            <person name="Sisk P."/>
            <person name="Stolte C."/>
            <person name="Sykes S."/>
            <person name="Walk T."/>
            <person name="White J."/>
            <person name="Yandava C."/>
            <person name="Haas B."/>
            <person name="Nusbaum C."/>
            <person name="Birren B."/>
        </authorList>
    </citation>
    <scope>NUCLEOTIDE SEQUENCE</scope>
    <source>
        <strain evidence="3">ATCC 64411</strain>
    </source>
</reference>
<dbReference type="GO" id="GO:0005886">
    <property type="term" value="C:plasma membrane"/>
    <property type="evidence" value="ECO:0007669"/>
    <property type="project" value="InterPro"/>
</dbReference>
<feature type="compositionally biased region" description="Polar residues" evidence="1">
    <location>
        <begin position="467"/>
        <end position="489"/>
    </location>
</feature>
<keyword evidence="2" id="KW-0812">Transmembrane</keyword>
<evidence type="ECO:0000313" key="4">
    <source>
        <dbReference type="EnsemblFungi" id="MAPG_05585T0"/>
    </source>
</evidence>
<dbReference type="OrthoDB" id="2128042at2759"/>
<dbReference type="EMBL" id="ADBL01001333">
    <property type="status" value="NOT_ANNOTATED_CDS"/>
    <property type="molecule type" value="Genomic_DNA"/>
</dbReference>
<reference evidence="4" key="5">
    <citation type="submission" date="2015-06" db="UniProtKB">
        <authorList>
            <consortium name="EnsemblFungi"/>
        </authorList>
    </citation>
    <scope>IDENTIFICATION</scope>
    <source>
        <strain evidence="4">ATCC 64411</strain>
    </source>
</reference>
<dbReference type="VEuPathDB" id="FungiDB:MAPG_05585"/>
<dbReference type="OMA" id="KWIFAIT"/>
<dbReference type="STRING" id="644358.A0A0C4DZS8"/>
<reference evidence="3" key="3">
    <citation type="submission" date="2011-03" db="EMBL/GenBank/DDBJ databases">
        <title>Annotation of Magnaporthe poae ATCC 64411.</title>
        <authorList>
            <person name="Ma L.-J."/>
            <person name="Dead R."/>
            <person name="Young S.K."/>
            <person name="Zeng Q."/>
            <person name="Gargeya S."/>
            <person name="Fitzgerald M."/>
            <person name="Haas B."/>
            <person name="Abouelleil A."/>
            <person name="Alvarado L."/>
            <person name="Arachchi H.M."/>
            <person name="Berlin A."/>
            <person name="Brown A."/>
            <person name="Chapman S.B."/>
            <person name="Chen Z."/>
            <person name="Dunbar C."/>
            <person name="Freedman E."/>
            <person name="Gearin G."/>
            <person name="Gellesch M."/>
            <person name="Goldberg J."/>
            <person name="Griggs A."/>
            <person name="Gujja S."/>
            <person name="Heiman D."/>
            <person name="Howarth C."/>
            <person name="Larson L."/>
            <person name="Lui A."/>
            <person name="MacDonald P.J.P."/>
            <person name="Mehta T."/>
            <person name="Montmayeur A."/>
            <person name="Murphy C."/>
            <person name="Neiman D."/>
            <person name="Pearson M."/>
            <person name="Priest M."/>
            <person name="Roberts A."/>
            <person name="Saif S."/>
            <person name="Shea T."/>
            <person name="Shenoy N."/>
            <person name="Sisk P."/>
            <person name="Stolte C."/>
            <person name="Sykes S."/>
            <person name="Yandava C."/>
            <person name="Wortman J."/>
            <person name="Nusbaum C."/>
            <person name="Birren B."/>
        </authorList>
    </citation>
    <scope>NUCLEOTIDE SEQUENCE</scope>
    <source>
        <strain evidence="3">ATCC 64411</strain>
    </source>
</reference>
<organism evidence="4 5">
    <name type="scientific">Magnaporthiopsis poae (strain ATCC 64411 / 73-15)</name>
    <name type="common">Kentucky bluegrass fungus</name>
    <name type="synonym">Magnaporthe poae</name>
    <dbReference type="NCBI Taxonomy" id="644358"/>
    <lineage>
        <taxon>Eukaryota</taxon>
        <taxon>Fungi</taxon>
        <taxon>Dikarya</taxon>
        <taxon>Ascomycota</taxon>
        <taxon>Pezizomycotina</taxon>
        <taxon>Sordariomycetes</taxon>
        <taxon>Sordariomycetidae</taxon>
        <taxon>Magnaporthales</taxon>
        <taxon>Magnaporthaceae</taxon>
        <taxon>Magnaporthiopsis</taxon>
    </lineage>
</organism>
<keyword evidence="2" id="KW-1133">Transmembrane helix</keyword>
<keyword evidence="2" id="KW-0472">Membrane</keyword>
<reference evidence="4" key="4">
    <citation type="journal article" date="2015" name="G3 (Bethesda)">
        <title>Genome sequences of three phytopathogenic species of the Magnaporthaceae family of fungi.</title>
        <authorList>
            <person name="Okagaki L.H."/>
            <person name="Nunes C.C."/>
            <person name="Sailsbery J."/>
            <person name="Clay B."/>
            <person name="Brown D."/>
            <person name="John T."/>
            <person name="Oh Y."/>
            <person name="Young N."/>
            <person name="Fitzgerald M."/>
            <person name="Haas B.J."/>
            <person name="Zeng Q."/>
            <person name="Young S."/>
            <person name="Adiconis X."/>
            <person name="Fan L."/>
            <person name="Levin J.Z."/>
            <person name="Mitchell T.K."/>
            <person name="Okubara P.A."/>
            <person name="Farman M.L."/>
            <person name="Kohn L.M."/>
            <person name="Birren B."/>
            <person name="Ma L.-J."/>
            <person name="Dean R.A."/>
        </authorList>
    </citation>
    <scope>NUCLEOTIDE SEQUENCE</scope>
    <source>
        <strain evidence="4">ATCC 64411 / 73-15</strain>
    </source>
</reference>